<comment type="caution">
    <text evidence="2">The sequence shown here is derived from an EMBL/GenBank/DDBJ whole genome shotgun (WGS) entry which is preliminary data.</text>
</comment>
<dbReference type="Proteomes" id="UP001526246">
    <property type="component" value="Unassembled WGS sequence"/>
</dbReference>
<feature type="transmembrane region" description="Helical" evidence="1">
    <location>
        <begin position="61"/>
        <end position="82"/>
    </location>
</feature>
<evidence type="ECO:0000313" key="2">
    <source>
        <dbReference type="EMBL" id="MCW3796271.1"/>
    </source>
</evidence>
<dbReference type="EMBL" id="JAPDOB010000001">
    <property type="protein sequence ID" value="MCW3796271.1"/>
    <property type="molecule type" value="Genomic_DNA"/>
</dbReference>
<protein>
    <recommendedName>
        <fullName evidence="4">Integron gene cassette protein</fullName>
    </recommendedName>
</protein>
<dbReference type="RefSeq" id="WP_264880030.1">
    <property type="nucleotide sequence ID" value="NZ_JAPDOB010000001.1"/>
</dbReference>
<proteinExistence type="predicted"/>
<evidence type="ECO:0008006" key="4">
    <source>
        <dbReference type="Google" id="ProtNLM"/>
    </source>
</evidence>
<name>A0ABT3JBS6_9SPHN</name>
<keyword evidence="1" id="KW-1133">Transmembrane helix</keyword>
<evidence type="ECO:0000256" key="1">
    <source>
        <dbReference type="SAM" id="Phobius"/>
    </source>
</evidence>
<sequence length="88" mass="9457">MSLLRIISKISLAVALTGGCVGLISLWAMFHKGNSSIWIGEVFIPMLGPHGIYTTRLLGTAWYLGGASFLVGGLLWVLAAIIERQATR</sequence>
<keyword evidence="1" id="KW-0472">Membrane</keyword>
<keyword evidence="1" id="KW-0812">Transmembrane</keyword>
<gene>
    <name evidence="2" type="ORF">OMW55_00405</name>
</gene>
<organism evidence="2 3">
    <name type="scientific">Sphingomonas arvum</name>
    <dbReference type="NCBI Taxonomy" id="2992113"/>
    <lineage>
        <taxon>Bacteria</taxon>
        <taxon>Pseudomonadati</taxon>
        <taxon>Pseudomonadota</taxon>
        <taxon>Alphaproteobacteria</taxon>
        <taxon>Sphingomonadales</taxon>
        <taxon>Sphingomonadaceae</taxon>
        <taxon>Sphingomonas</taxon>
    </lineage>
</organism>
<accession>A0ABT3JBS6</accession>
<feature type="transmembrane region" description="Helical" evidence="1">
    <location>
        <begin position="12"/>
        <end position="30"/>
    </location>
</feature>
<keyword evidence="3" id="KW-1185">Reference proteome</keyword>
<evidence type="ECO:0000313" key="3">
    <source>
        <dbReference type="Proteomes" id="UP001526246"/>
    </source>
</evidence>
<reference evidence="2 3" key="1">
    <citation type="submission" date="2022-10" db="EMBL/GenBank/DDBJ databases">
        <title>Sphingomonas sp.</title>
        <authorList>
            <person name="Jin C."/>
        </authorList>
    </citation>
    <scope>NUCLEOTIDE SEQUENCE [LARGE SCALE GENOMIC DNA]</scope>
    <source>
        <strain evidence="2 3">BN140010</strain>
    </source>
</reference>
<dbReference type="PROSITE" id="PS51257">
    <property type="entry name" value="PROKAR_LIPOPROTEIN"/>
    <property type="match status" value="1"/>
</dbReference>